<evidence type="ECO:0000313" key="8">
    <source>
        <dbReference type="Proteomes" id="UP000261500"/>
    </source>
</evidence>
<feature type="domain" description="Kazal-like" evidence="6">
    <location>
        <begin position="1"/>
        <end position="64"/>
    </location>
</feature>
<accession>A0A3B3TWL3</accession>
<reference evidence="7" key="1">
    <citation type="submission" date="2025-08" db="UniProtKB">
        <authorList>
            <consortium name="Ensembl"/>
        </authorList>
    </citation>
    <scope>IDENTIFICATION</scope>
</reference>
<organism evidence="7 8">
    <name type="scientific">Poecilia latipinna</name>
    <name type="common">sailfin molly</name>
    <dbReference type="NCBI Taxonomy" id="48699"/>
    <lineage>
        <taxon>Eukaryota</taxon>
        <taxon>Metazoa</taxon>
        <taxon>Chordata</taxon>
        <taxon>Craniata</taxon>
        <taxon>Vertebrata</taxon>
        <taxon>Euteleostomi</taxon>
        <taxon>Actinopterygii</taxon>
        <taxon>Neopterygii</taxon>
        <taxon>Teleostei</taxon>
        <taxon>Neoteleostei</taxon>
        <taxon>Acanthomorphata</taxon>
        <taxon>Ovalentaria</taxon>
        <taxon>Atherinomorphae</taxon>
        <taxon>Cyprinodontiformes</taxon>
        <taxon>Poeciliidae</taxon>
        <taxon>Poeciliinae</taxon>
        <taxon>Poecilia</taxon>
    </lineage>
</organism>
<evidence type="ECO:0000256" key="5">
    <source>
        <dbReference type="SAM" id="SignalP"/>
    </source>
</evidence>
<evidence type="ECO:0000259" key="6">
    <source>
        <dbReference type="PROSITE" id="PS51465"/>
    </source>
</evidence>
<dbReference type="GeneTree" id="ENSGT01150000289722"/>
<dbReference type="InterPro" id="IPR036058">
    <property type="entry name" value="Kazal_dom_sf"/>
</dbReference>
<keyword evidence="2" id="KW-0964">Secreted</keyword>
<name>A0A3B3TWL3_9TELE</name>
<evidence type="ECO:0000256" key="3">
    <source>
        <dbReference type="ARBA" id="ARBA00022690"/>
    </source>
</evidence>
<dbReference type="Pfam" id="PF00050">
    <property type="entry name" value="Kazal_1"/>
    <property type="match status" value="1"/>
</dbReference>
<evidence type="ECO:0000256" key="2">
    <source>
        <dbReference type="ARBA" id="ARBA00022525"/>
    </source>
</evidence>
<dbReference type="PANTHER" id="PTHR21312">
    <property type="entry name" value="SERINE PROTEASE INHIBITOR"/>
    <property type="match status" value="1"/>
</dbReference>
<evidence type="ECO:0000256" key="1">
    <source>
        <dbReference type="ARBA" id="ARBA00004613"/>
    </source>
</evidence>
<dbReference type="STRING" id="48699.ENSPLAP00000004983"/>
<dbReference type="InterPro" id="IPR002350">
    <property type="entry name" value="Kazal_dom"/>
</dbReference>
<keyword evidence="4" id="KW-1015">Disulfide bond</keyword>
<keyword evidence="8" id="KW-1185">Reference proteome</keyword>
<dbReference type="PANTHER" id="PTHR21312:SF28">
    <property type="entry name" value="OVOINHIBITOR-RELATED"/>
    <property type="match status" value="1"/>
</dbReference>
<dbReference type="AlphaFoldDB" id="A0A3B3TWL3"/>
<comment type="subcellular location">
    <subcellularLocation>
        <location evidence="1">Secreted</location>
    </subcellularLocation>
</comment>
<dbReference type="GO" id="GO:0030414">
    <property type="term" value="F:peptidase inhibitor activity"/>
    <property type="evidence" value="ECO:0007669"/>
    <property type="project" value="UniProtKB-KW"/>
</dbReference>
<dbReference type="Ensembl" id="ENSPLAT00000008717.1">
    <property type="protein sequence ID" value="ENSPLAP00000004983.1"/>
    <property type="gene ID" value="ENSPLAG00000006792.1"/>
</dbReference>
<dbReference type="PROSITE" id="PS51465">
    <property type="entry name" value="KAZAL_2"/>
    <property type="match status" value="1"/>
</dbReference>
<feature type="chain" id="PRO_5017176420" description="Kazal-like domain-containing protein" evidence="5">
    <location>
        <begin position="20"/>
        <end position="64"/>
    </location>
</feature>
<dbReference type="PROSITE" id="PS00282">
    <property type="entry name" value="KAZAL_1"/>
    <property type="match status" value="1"/>
</dbReference>
<dbReference type="SMART" id="SM00280">
    <property type="entry name" value="KAZAL"/>
    <property type="match status" value="1"/>
</dbReference>
<evidence type="ECO:0000313" key="7">
    <source>
        <dbReference type="Ensembl" id="ENSPLAP00000004983.1"/>
    </source>
</evidence>
<dbReference type="Proteomes" id="UP000261500">
    <property type="component" value="Unplaced"/>
</dbReference>
<sequence length="64" mass="7217">MSYFHIPLQILQCVISILGDGLICTKILDPVCGSNGVTYDNECLLCSEMHETKRDIWITKQGRC</sequence>
<evidence type="ECO:0000256" key="4">
    <source>
        <dbReference type="ARBA" id="ARBA00023157"/>
    </source>
</evidence>
<dbReference type="GO" id="GO:0005576">
    <property type="term" value="C:extracellular region"/>
    <property type="evidence" value="ECO:0007669"/>
    <property type="project" value="UniProtKB-SubCell"/>
</dbReference>
<keyword evidence="5" id="KW-0732">Signal</keyword>
<dbReference type="SUPFAM" id="SSF100895">
    <property type="entry name" value="Kazal-type serine protease inhibitors"/>
    <property type="match status" value="1"/>
</dbReference>
<keyword evidence="3" id="KW-0646">Protease inhibitor</keyword>
<feature type="signal peptide" evidence="5">
    <location>
        <begin position="1"/>
        <end position="19"/>
    </location>
</feature>
<proteinExistence type="predicted"/>
<protein>
    <recommendedName>
        <fullName evidence="6">Kazal-like domain-containing protein</fullName>
    </recommendedName>
</protein>
<reference evidence="7" key="2">
    <citation type="submission" date="2025-09" db="UniProtKB">
        <authorList>
            <consortium name="Ensembl"/>
        </authorList>
    </citation>
    <scope>IDENTIFICATION</scope>
</reference>
<dbReference type="Gene3D" id="3.30.60.30">
    <property type="match status" value="1"/>
</dbReference>